<dbReference type="Pfam" id="PF07942">
    <property type="entry name" value="CARME"/>
    <property type="match status" value="1"/>
</dbReference>
<dbReference type="GO" id="GO:0005634">
    <property type="term" value="C:nucleus"/>
    <property type="evidence" value="ECO:0007669"/>
    <property type="project" value="TreeGrafter"/>
</dbReference>
<keyword evidence="3" id="KW-0489">Methyltransferase</keyword>
<evidence type="ECO:0000256" key="5">
    <source>
        <dbReference type="ARBA" id="ARBA00022691"/>
    </source>
</evidence>
<dbReference type="GO" id="GO:0035498">
    <property type="term" value="P:carnosine metabolic process"/>
    <property type="evidence" value="ECO:0007669"/>
    <property type="project" value="TreeGrafter"/>
</dbReference>
<dbReference type="AlphaFoldDB" id="A0A9P0HLE7"/>
<evidence type="ECO:0000256" key="4">
    <source>
        <dbReference type="ARBA" id="ARBA00022679"/>
    </source>
</evidence>
<evidence type="ECO:0000256" key="3">
    <source>
        <dbReference type="ARBA" id="ARBA00022603"/>
    </source>
</evidence>
<evidence type="ECO:0000313" key="6">
    <source>
        <dbReference type="EMBL" id="CAH1403817.1"/>
    </source>
</evidence>
<dbReference type="EC" id="2.1.1.22" evidence="2"/>
<keyword evidence="7" id="KW-1185">Reference proteome</keyword>
<dbReference type="SMART" id="SM01296">
    <property type="entry name" value="N2227"/>
    <property type="match status" value="1"/>
</dbReference>
<sequence>MFKLLIMEDKGDIHSEQEREHFHKIIHSFKAYRVFNRAVIFKRLRYLSTLSERQQQLLLKYKRRLEKAAECIDHNDTIIKLIIRDVEQMFENVNHKPVAGQKRSVTNQDIEKVNITIKQIYRDWTVEGAIERDKCYRPIIEEIEKYFPEHECNRADIKVLIPGAGLGRLAFEVAKRGFTCQGNEFSFYMLMASNFILNNCLGAGGNELYPWVHQLDNILSSEDQFKKVSFPDCDPSDLYSLHGTSRFSMTAGDFTEVYTEENDWDCVATCFFIDCANNIVQYIEQIYNMLKPGGLWTSFGPLQYHFSSSVEEESIEPSFEEIKEIIRGIGFIIQKEQTGIETTYSQHQQSMLKNVYSCAFLVCVKPHS</sequence>
<dbReference type="SUPFAM" id="SSF53335">
    <property type="entry name" value="S-adenosyl-L-methionine-dependent methyltransferases"/>
    <property type="match status" value="1"/>
</dbReference>
<reference evidence="6" key="1">
    <citation type="submission" date="2022-01" db="EMBL/GenBank/DDBJ databases">
        <authorList>
            <person name="King R."/>
        </authorList>
    </citation>
    <scope>NUCLEOTIDE SEQUENCE</scope>
</reference>
<name>A0A9P0HLE7_NEZVI</name>
<keyword evidence="5" id="KW-0949">S-adenosyl-L-methionine</keyword>
<evidence type="ECO:0000256" key="1">
    <source>
        <dbReference type="ARBA" id="ARBA00010086"/>
    </source>
</evidence>
<dbReference type="OrthoDB" id="978at2759"/>
<dbReference type="Gene3D" id="3.40.50.150">
    <property type="entry name" value="Vaccinia Virus protein VP39"/>
    <property type="match status" value="1"/>
</dbReference>
<dbReference type="PANTHER" id="PTHR12303">
    <property type="entry name" value="CARNOSINE N-METHYLTRANSFERASE"/>
    <property type="match status" value="1"/>
</dbReference>
<comment type="similarity">
    <text evidence="1">Belongs to the carnosine N-methyltransferase family.</text>
</comment>
<dbReference type="InterPro" id="IPR029063">
    <property type="entry name" value="SAM-dependent_MTases_sf"/>
</dbReference>
<dbReference type="GO" id="GO:0005829">
    <property type="term" value="C:cytosol"/>
    <property type="evidence" value="ECO:0007669"/>
    <property type="project" value="TreeGrafter"/>
</dbReference>
<dbReference type="PANTHER" id="PTHR12303:SF6">
    <property type="entry name" value="CARNOSINE N-METHYLTRANSFERASE"/>
    <property type="match status" value="1"/>
</dbReference>
<dbReference type="InterPro" id="IPR012901">
    <property type="entry name" value="CARME"/>
</dbReference>
<gene>
    <name evidence="6" type="ORF">NEZAVI_LOCUS12352</name>
</gene>
<evidence type="ECO:0000256" key="2">
    <source>
        <dbReference type="ARBA" id="ARBA00012003"/>
    </source>
</evidence>
<protein>
    <recommendedName>
        <fullName evidence="2">carnosine N-methyltransferase</fullName>
        <ecNumber evidence="2">2.1.1.22</ecNumber>
    </recommendedName>
</protein>
<accession>A0A9P0HLE7</accession>
<organism evidence="6 7">
    <name type="scientific">Nezara viridula</name>
    <name type="common">Southern green stink bug</name>
    <name type="synonym">Cimex viridulus</name>
    <dbReference type="NCBI Taxonomy" id="85310"/>
    <lineage>
        <taxon>Eukaryota</taxon>
        <taxon>Metazoa</taxon>
        <taxon>Ecdysozoa</taxon>
        <taxon>Arthropoda</taxon>
        <taxon>Hexapoda</taxon>
        <taxon>Insecta</taxon>
        <taxon>Pterygota</taxon>
        <taxon>Neoptera</taxon>
        <taxon>Paraneoptera</taxon>
        <taxon>Hemiptera</taxon>
        <taxon>Heteroptera</taxon>
        <taxon>Panheteroptera</taxon>
        <taxon>Pentatomomorpha</taxon>
        <taxon>Pentatomoidea</taxon>
        <taxon>Pentatomidae</taxon>
        <taxon>Pentatominae</taxon>
        <taxon>Nezara</taxon>
    </lineage>
</organism>
<keyword evidence="4" id="KW-0808">Transferase</keyword>
<dbReference type="GO" id="GO:0030735">
    <property type="term" value="F:carnosine N-methyltransferase activity"/>
    <property type="evidence" value="ECO:0007669"/>
    <property type="project" value="UniProtKB-EC"/>
</dbReference>
<dbReference type="GO" id="GO:0032259">
    <property type="term" value="P:methylation"/>
    <property type="evidence" value="ECO:0007669"/>
    <property type="project" value="UniProtKB-KW"/>
</dbReference>
<evidence type="ECO:0000313" key="7">
    <source>
        <dbReference type="Proteomes" id="UP001152798"/>
    </source>
</evidence>
<dbReference type="EMBL" id="OV725081">
    <property type="protein sequence ID" value="CAH1403817.1"/>
    <property type="molecule type" value="Genomic_DNA"/>
</dbReference>
<dbReference type="Proteomes" id="UP001152798">
    <property type="component" value="Chromosome 5"/>
</dbReference>
<proteinExistence type="inferred from homology"/>